<dbReference type="RefSeq" id="WP_071629256.1">
    <property type="nucleotide sequence ID" value="NZ_CP022375.1"/>
</dbReference>
<keyword evidence="2" id="KW-0808">Transferase</keyword>
<dbReference type="Pfam" id="PF01648">
    <property type="entry name" value="ACPS"/>
    <property type="match status" value="1"/>
</dbReference>
<dbReference type="KEGG" id="foo:CGC45_05005"/>
<sequence length="222" mass="26267">MDIISEVFELEKFKSIKICNQPVDLGLFLNSFDIGDISIIPSEQKNDIYKYTKLEDRNKRLIARKKLYLFLKEKYGLQYFNFHFNNYNKPKFKHHESIHFSFSYAKEYIFTGISSLEIGIDIEYIDKSLNVGKLAHIIMHPTEFDYFSSLAPKQKQEFFFRVFNIKEAIIKAIGMGLYYDVKAINVLDIGKDHTYCFENYKLNIREFEHISGFRLSVCLINV</sequence>
<evidence type="ECO:0000313" key="4">
    <source>
        <dbReference type="EMBL" id="AXH29986.1"/>
    </source>
</evidence>
<keyword evidence="5" id="KW-1185">Reference proteome</keyword>
<dbReference type="InterPro" id="IPR050559">
    <property type="entry name" value="P-Pant_transferase_sf"/>
</dbReference>
<evidence type="ECO:0000256" key="1">
    <source>
        <dbReference type="ARBA" id="ARBA00010990"/>
    </source>
</evidence>
<dbReference type="InterPro" id="IPR008278">
    <property type="entry name" value="4-PPantetheinyl_Trfase_dom"/>
</dbReference>
<name>A0A345JRP0_9GAMM</name>
<reference evidence="4 5" key="1">
    <citation type="submission" date="2017-07" db="EMBL/GenBank/DDBJ databases">
        <title>Complete genome sequences and comparative analysis of the novel pathogen Francisella opportunistica.</title>
        <authorList>
            <person name="Dietrich E.A."/>
            <person name="Kingry L.C."/>
            <person name="Petersen J.M."/>
        </authorList>
    </citation>
    <scope>NUCLEOTIDE SEQUENCE [LARGE SCALE GENOMIC DNA]</scope>
    <source>
        <strain evidence="4 5">14-2155</strain>
    </source>
</reference>
<gene>
    <name evidence="4" type="ORF">CGC43_05015</name>
</gene>
<organism evidence="4 5">
    <name type="scientific">Francisella opportunistica</name>
    <dbReference type="NCBI Taxonomy" id="2016517"/>
    <lineage>
        <taxon>Bacteria</taxon>
        <taxon>Pseudomonadati</taxon>
        <taxon>Pseudomonadota</taxon>
        <taxon>Gammaproteobacteria</taxon>
        <taxon>Thiotrichales</taxon>
        <taxon>Francisellaceae</taxon>
        <taxon>Francisella</taxon>
    </lineage>
</organism>
<dbReference type="GO" id="GO:0005829">
    <property type="term" value="C:cytosol"/>
    <property type="evidence" value="ECO:0007669"/>
    <property type="project" value="TreeGrafter"/>
</dbReference>
<dbReference type="GO" id="GO:0019878">
    <property type="term" value="P:lysine biosynthetic process via aminoadipic acid"/>
    <property type="evidence" value="ECO:0007669"/>
    <property type="project" value="TreeGrafter"/>
</dbReference>
<evidence type="ECO:0000256" key="2">
    <source>
        <dbReference type="ARBA" id="ARBA00022679"/>
    </source>
</evidence>
<dbReference type="EMBL" id="CP022375">
    <property type="protein sequence ID" value="AXH29986.1"/>
    <property type="molecule type" value="Genomic_DNA"/>
</dbReference>
<feature type="domain" description="4'-phosphopantetheinyl transferase" evidence="3">
    <location>
        <begin position="118"/>
        <end position="201"/>
    </location>
</feature>
<evidence type="ECO:0000259" key="3">
    <source>
        <dbReference type="Pfam" id="PF01648"/>
    </source>
</evidence>
<dbReference type="SUPFAM" id="SSF56214">
    <property type="entry name" value="4'-phosphopantetheinyl transferase"/>
    <property type="match status" value="2"/>
</dbReference>
<evidence type="ECO:0000313" key="5">
    <source>
        <dbReference type="Proteomes" id="UP000253862"/>
    </source>
</evidence>
<dbReference type="InterPro" id="IPR037143">
    <property type="entry name" value="4-PPantetheinyl_Trfase_dom_sf"/>
</dbReference>
<dbReference type="GO" id="GO:0000287">
    <property type="term" value="F:magnesium ion binding"/>
    <property type="evidence" value="ECO:0007669"/>
    <property type="project" value="InterPro"/>
</dbReference>
<dbReference type="Gene3D" id="3.90.470.20">
    <property type="entry name" value="4'-phosphopantetheinyl transferase domain"/>
    <property type="match status" value="2"/>
</dbReference>
<accession>A0A345JRP0</accession>
<dbReference type="GO" id="GO:0008897">
    <property type="term" value="F:holo-[acyl-carrier-protein] synthase activity"/>
    <property type="evidence" value="ECO:0007669"/>
    <property type="project" value="InterPro"/>
</dbReference>
<protein>
    <recommendedName>
        <fullName evidence="3">4'-phosphopantetheinyl transferase domain-containing protein</fullName>
    </recommendedName>
</protein>
<dbReference type="AlphaFoldDB" id="A0A345JRP0"/>
<comment type="similarity">
    <text evidence="1">Belongs to the P-Pant transferase superfamily. Gsp/Sfp/HetI/AcpT family.</text>
</comment>
<dbReference type="PANTHER" id="PTHR12215">
    <property type="entry name" value="PHOSPHOPANTETHEINE TRANSFERASE"/>
    <property type="match status" value="1"/>
</dbReference>
<proteinExistence type="inferred from homology"/>
<dbReference type="OrthoDB" id="5604224at2"/>
<dbReference type="Proteomes" id="UP000253862">
    <property type="component" value="Chromosome"/>
</dbReference>
<dbReference type="PANTHER" id="PTHR12215:SF10">
    <property type="entry name" value="L-AMINOADIPATE-SEMIALDEHYDE DEHYDROGENASE-PHOSPHOPANTETHEINYL TRANSFERASE"/>
    <property type="match status" value="1"/>
</dbReference>